<keyword evidence="4" id="KW-1185">Reference proteome</keyword>
<reference evidence="3" key="1">
    <citation type="submission" date="2022-12" db="EMBL/GenBank/DDBJ databases">
        <title>Clostridium sp. nov., isolated from industrial wastewater.</title>
        <authorList>
            <person name="Jiayan W."/>
        </authorList>
    </citation>
    <scope>NUCLEOTIDE SEQUENCE</scope>
    <source>
        <strain evidence="3">ZC22-4</strain>
    </source>
</reference>
<evidence type="ECO:0000256" key="1">
    <source>
        <dbReference type="SAM" id="Phobius"/>
    </source>
</evidence>
<dbReference type="Proteomes" id="UP001144612">
    <property type="component" value="Unassembled WGS sequence"/>
</dbReference>
<evidence type="ECO:0000313" key="3">
    <source>
        <dbReference type="EMBL" id="MCY6958928.1"/>
    </source>
</evidence>
<dbReference type="PANTHER" id="PTHR44086:SF13">
    <property type="entry name" value="THIOSULFATE SULFURTRANSFERASE PSPE"/>
    <property type="match status" value="1"/>
</dbReference>
<feature type="transmembrane region" description="Helical" evidence="1">
    <location>
        <begin position="12"/>
        <end position="30"/>
    </location>
</feature>
<keyword evidence="1" id="KW-0812">Transmembrane</keyword>
<dbReference type="SMART" id="SM00450">
    <property type="entry name" value="RHOD"/>
    <property type="match status" value="1"/>
</dbReference>
<feature type="domain" description="Rhodanese" evidence="2">
    <location>
        <begin position="47"/>
        <end position="133"/>
    </location>
</feature>
<proteinExistence type="predicted"/>
<dbReference type="RefSeq" id="WP_268061350.1">
    <property type="nucleotide sequence ID" value="NZ_JAPQFJ010000009.1"/>
</dbReference>
<dbReference type="InterPro" id="IPR036873">
    <property type="entry name" value="Rhodanese-like_dom_sf"/>
</dbReference>
<dbReference type="EMBL" id="JAPQFJ010000009">
    <property type="protein sequence ID" value="MCY6958928.1"/>
    <property type="molecule type" value="Genomic_DNA"/>
</dbReference>
<sequence length="133" mass="15037">MHVKKTFSNKTFNFFVVFILTIGFIMPYTAKAYKNISASDVRDLITTSSPVIIVDVRSPQEYYSGKIPTSINIPIEIFESQIKDKSIPKTTQIVVYCQKGNRSSRAAKILDDLGYTNVYNLGSIGNWPYDLVK</sequence>
<evidence type="ECO:0000259" key="2">
    <source>
        <dbReference type="PROSITE" id="PS50206"/>
    </source>
</evidence>
<dbReference type="InterPro" id="IPR001763">
    <property type="entry name" value="Rhodanese-like_dom"/>
</dbReference>
<gene>
    <name evidence="3" type="ORF">OW729_09960</name>
</gene>
<dbReference type="SUPFAM" id="SSF52821">
    <property type="entry name" value="Rhodanese/Cell cycle control phosphatase"/>
    <property type="match status" value="1"/>
</dbReference>
<name>A0ABT4D9T3_9CLOT</name>
<dbReference type="PANTHER" id="PTHR44086">
    <property type="entry name" value="THIOSULFATE SULFURTRANSFERASE RDL2, MITOCHONDRIAL-RELATED"/>
    <property type="match status" value="1"/>
</dbReference>
<dbReference type="CDD" id="cd00158">
    <property type="entry name" value="RHOD"/>
    <property type="match status" value="1"/>
</dbReference>
<dbReference type="PROSITE" id="PS50206">
    <property type="entry name" value="RHODANESE_3"/>
    <property type="match status" value="1"/>
</dbReference>
<keyword evidence="1" id="KW-1133">Transmembrane helix</keyword>
<evidence type="ECO:0000313" key="4">
    <source>
        <dbReference type="Proteomes" id="UP001144612"/>
    </source>
</evidence>
<comment type="caution">
    <text evidence="3">The sequence shown here is derived from an EMBL/GenBank/DDBJ whole genome shotgun (WGS) entry which is preliminary data.</text>
</comment>
<dbReference type="Gene3D" id="3.40.250.10">
    <property type="entry name" value="Rhodanese-like domain"/>
    <property type="match status" value="1"/>
</dbReference>
<keyword evidence="1" id="KW-0472">Membrane</keyword>
<protein>
    <submittedName>
        <fullName evidence="3">Rhodanese-like domain-containing protein</fullName>
    </submittedName>
</protein>
<dbReference type="Pfam" id="PF00581">
    <property type="entry name" value="Rhodanese"/>
    <property type="match status" value="1"/>
</dbReference>
<accession>A0ABT4D9T3</accession>
<organism evidence="3 4">
    <name type="scientific">Clostridium brassicae</name>
    <dbReference type="NCBI Taxonomy" id="2999072"/>
    <lineage>
        <taxon>Bacteria</taxon>
        <taxon>Bacillati</taxon>
        <taxon>Bacillota</taxon>
        <taxon>Clostridia</taxon>
        <taxon>Eubacteriales</taxon>
        <taxon>Clostridiaceae</taxon>
        <taxon>Clostridium</taxon>
    </lineage>
</organism>